<dbReference type="InterPro" id="IPR006942">
    <property type="entry name" value="TH1"/>
</dbReference>
<name>A0A5B7CPX9_PORTR</name>
<keyword evidence="6" id="KW-0539">Nucleus</keyword>
<feature type="compositionally biased region" description="Basic and acidic residues" evidence="7">
    <location>
        <begin position="53"/>
        <end position="74"/>
    </location>
</feature>
<dbReference type="Proteomes" id="UP000324222">
    <property type="component" value="Unassembled WGS sequence"/>
</dbReference>
<dbReference type="Pfam" id="PF04858">
    <property type="entry name" value="TH1"/>
    <property type="match status" value="2"/>
</dbReference>
<dbReference type="PANTHER" id="PTHR12144">
    <property type="entry name" value="NEGATIVE ELONGATION FACTOR D"/>
    <property type="match status" value="1"/>
</dbReference>
<evidence type="ECO:0000256" key="4">
    <source>
        <dbReference type="ARBA" id="ARBA00023015"/>
    </source>
</evidence>
<dbReference type="GO" id="GO:0034244">
    <property type="term" value="P:negative regulation of transcription elongation by RNA polymerase II"/>
    <property type="evidence" value="ECO:0007669"/>
    <property type="project" value="TreeGrafter"/>
</dbReference>
<organism evidence="9 10">
    <name type="scientific">Portunus trituberculatus</name>
    <name type="common">Swimming crab</name>
    <name type="synonym">Neptunus trituberculatus</name>
    <dbReference type="NCBI Taxonomy" id="210409"/>
    <lineage>
        <taxon>Eukaryota</taxon>
        <taxon>Metazoa</taxon>
        <taxon>Ecdysozoa</taxon>
        <taxon>Arthropoda</taxon>
        <taxon>Crustacea</taxon>
        <taxon>Multicrustacea</taxon>
        <taxon>Malacostraca</taxon>
        <taxon>Eumalacostraca</taxon>
        <taxon>Eucarida</taxon>
        <taxon>Decapoda</taxon>
        <taxon>Pleocyemata</taxon>
        <taxon>Brachyura</taxon>
        <taxon>Eubrachyura</taxon>
        <taxon>Portunoidea</taxon>
        <taxon>Portunidae</taxon>
        <taxon>Portuninae</taxon>
        <taxon>Portunus</taxon>
    </lineage>
</organism>
<keyword evidence="4" id="KW-0805">Transcription regulation</keyword>
<keyword evidence="9" id="KW-0251">Elongation factor</keyword>
<dbReference type="AlphaFoldDB" id="A0A5B7CPX9"/>
<feature type="region of interest" description="Disordered" evidence="7">
    <location>
        <begin position="111"/>
        <end position="151"/>
    </location>
</feature>
<evidence type="ECO:0000256" key="6">
    <source>
        <dbReference type="ARBA" id="ARBA00023242"/>
    </source>
</evidence>
<accession>A0A5B7CPX9</accession>
<feature type="compositionally biased region" description="Low complexity" evidence="7">
    <location>
        <begin position="262"/>
        <end position="274"/>
    </location>
</feature>
<evidence type="ECO:0000256" key="1">
    <source>
        <dbReference type="ARBA" id="ARBA00004123"/>
    </source>
</evidence>
<keyword evidence="10" id="KW-1185">Reference proteome</keyword>
<comment type="subcellular location">
    <subcellularLocation>
        <location evidence="1">Nucleus</location>
    </subcellularLocation>
</comment>
<proteinExistence type="inferred from homology"/>
<evidence type="ECO:0000256" key="5">
    <source>
        <dbReference type="ARBA" id="ARBA00023163"/>
    </source>
</evidence>
<feature type="compositionally biased region" description="Basic and acidic residues" evidence="7">
    <location>
        <begin position="400"/>
        <end position="423"/>
    </location>
</feature>
<evidence type="ECO:0000259" key="8">
    <source>
        <dbReference type="Pfam" id="PF25449"/>
    </source>
</evidence>
<evidence type="ECO:0000256" key="3">
    <source>
        <dbReference type="ARBA" id="ARBA00022491"/>
    </source>
</evidence>
<feature type="compositionally biased region" description="Acidic residues" evidence="7">
    <location>
        <begin position="141"/>
        <end position="150"/>
    </location>
</feature>
<dbReference type="OrthoDB" id="333551at2759"/>
<feature type="region of interest" description="Disordered" evidence="7">
    <location>
        <begin position="262"/>
        <end position="450"/>
    </location>
</feature>
<dbReference type="PANTHER" id="PTHR12144:SF0">
    <property type="entry name" value="NEGATIVE ELONGATION FACTOR C_D"/>
    <property type="match status" value="1"/>
</dbReference>
<feature type="region of interest" description="Disordered" evidence="7">
    <location>
        <begin position="168"/>
        <end position="190"/>
    </location>
</feature>
<protein>
    <submittedName>
        <fullName evidence="9">Negative elongation factor D</fullName>
    </submittedName>
</protein>
<sequence>MESGLVGLRAELQKKRAEASKFGTGQRGAAGREKEAARPKASSASNPGVASRAARDEEQHQAEQRNEEKSRNALERKAAMYDKIQQGIEVLENDNLNQRFLVNFQKKIIDDVMTRNKTREDKEKTRKQKQQSEEVHHEESNADDDNEWVEYTDAFGRTRECRRAELSEKLEQDKQLSQDLNPSETEEKTVLDPLEVEDLHREALHQKWQAEEEANATKKDLHYQDILYDEARTHGPGFLKFSRNEKERKAQMELLRDLQTEAQRATATTAAAANKRQKAMKTRLEKVRQRKRLKMGLPMKDDDKLKTPPGSEGEEEEEEQIVGPAPLPPSPPPRKKVGGVREWDLGKEGVTSTLTQEEWVLHQRSQRSQEFAPPSSYHPKEGRSQATVSSSYQHQATGDQLRRDSHSPPPDPKEPLREERRPEFAPPATHEYYGPMTSRRTHHKTAAPDIEAAINRTPHRNLTYLQAAPSGHSNPWHYRPHGPAVPSHPQHQQHYKAQEVLSVGTPVTGRVGGADQPHTPHRAPATAEEFEGRVWEDAPDTEPLEEDEALSPADVQSNCLRQFSSTDFIMEPGIFSTLKRYFQAGGNPEQVIEMLSENYQAVAQMANLMAEWLILAGASINDVQAMVENHLKQMILKTFDPKKADTIFTEEGDAPAWLTELIEHSTWRSVVYQLAEEFPECLMLNFTIKLISDAGFQGEITSISTAAQQIEVFSRILKTSTANFLQSPEDSRHKAVVEFAKMVCHGQHTYIYAQVMLQILSQETKGGNNIRRLQQEITKYAITSRVLSLLVELFESEFQDLEILVQLELRKMLLDRMVNLLSRGCVLPVMEYIKGCSTKGDTDISLIRYFVREVLEIVAPPYTVEFVQLFLPLVENEDITGSMNTDNDLVTEFIVSFVYD</sequence>
<comment type="caution">
    <text evidence="9">The sequence shown here is derived from an EMBL/GenBank/DDBJ whole genome shotgun (WGS) entry which is preliminary data.</text>
</comment>
<feature type="compositionally biased region" description="Polar residues" evidence="7">
    <location>
        <begin position="384"/>
        <end position="398"/>
    </location>
</feature>
<keyword evidence="9" id="KW-0648">Protein biosynthesis</keyword>
<evidence type="ECO:0000313" key="10">
    <source>
        <dbReference type="Proteomes" id="UP000324222"/>
    </source>
</evidence>
<dbReference type="EMBL" id="VSRR010000153">
    <property type="protein sequence ID" value="MPC11255.1"/>
    <property type="molecule type" value="Genomic_DNA"/>
</dbReference>
<gene>
    <name evidence="9" type="primary">TH1</name>
    <name evidence="9" type="ORF">E2C01_003918</name>
</gene>
<evidence type="ECO:0000313" key="9">
    <source>
        <dbReference type="EMBL" id="MPC11255.1"/>
    </source>
</evidence>
<dbReference type="Pfam" id="PF25449">
    <property type="entry name" value="CCDC174_GRSR"/>
    <property type="match status" value="1"/>
</dbReference>
<dbReference type="Pfam" id="PF13300">
    <property type="entry name" value="DUF4078"/>
    <property type="match status" value="1"/>
</dbReference>
<evidence type="ECO:0000256" key="7">
    <source>
        <dbReference type="SAM" id="MobiDB-lite"/>
    </source>
</evidence>
<feature type="compositionally biased region" description="Basic and acidic residues" evidence="7">
    <location>
        <begin position="111"/>
        <end position="140"/>
    </location>
</feature>
<evidence type="ECO:0000256" key="2">
    <source>
        <dbReference type="ARBA" id="ARBA00005726"/>
    </source>
</evidence>
<keyword evidence="3" id="KW-0678">Repressor</keyword>
<feature type="domain" description="CCDC174 alpha/beta GRSR" evidence="8">
    <location>
        <begin position="148"/>
        <end position="177"/>
    </location>
</feature>
<reference evidence="9 10" key="1">
    <citation type="submission" date="2019-05" db="EMBL/GenBank/DDBJ databases">
        <title>Another draft genome of Portunus trituberculatus and its Hox gene families provides insights of decapod evolution.</title>
        <authorList>
            <person name="Jeong J.-H."/>
            <person name="Song I."/>
            <person name="Kim S."/>
            <person name="Choi T."/>
            <person name="Kim D."/>
            <person name="Ryu S."/>
            <person name="Kim W."/>
        </authorList>
    </citation>
    <scope>NUCLEOTIDE SEQUENCE [LARGE SCALE GENOMIC DNA]</scope>
    <source>
        <tissue evidence="9">Muscle</tissue>
    </source>
</reference>
<dbReference type="GO" id="GO:0003746">
    <property type="term" value="F:translation elongation factor activity"/>
    <property type="evidence" value="ECO:0007669"/>
    <property type="project" value="UniProtKB-KW"/>
</dbReference>
<dbReference type="GO" id="GO:0032021">
    <property type="term" value="C:NELF complex"/>
    <property type="evidence" value="ECO:0007669"/>
    <property type="project" value="TreeGrafter"/>
</dbReference>
<comment type="similarity">
    <text evidence="2">Belongs to the NELF-D family.</text>
</comment>
<dbReference type="GO" id="GO:0003723">
    <property type="term" value="F:RNA binding"/>
    <property type="evidence" value="ECO:0007669"/>
    <property type="project" value="TreeGrafter"/>
</dbReference>
<dbReference type="InterPro" id="IPR057464">
    <property type="entry name" value="CCDC174_GRSR"/>
</dbReference>
<keyword evidence="5" id="KW-0804">Transcription</keyword>
<feature type="region of interest" description="Disordered" evidence="7">
    <location>
        <begin position="16"/>
        <end position="74"/>
    </location>
</feature>